<feature type="compositionally biased region" description="Basic and acidic residues" evidence="1">
    <location>
        <begin position="359"/>
        <end position="383"/>
    </location>
</feature>
<feature type="domain" description="DUF6128" evidence="2">
    <location>
        <begin position="475"/>
        <end position="554"/>
    </location>
</feature>
<dbReference type="EMBL" id="JAJEPU010000023">
    <property type="protein sequence ID" value="MCC2164985.1"/>
    <property type="molecule type" value="Genomic_DNA"/>
</dbReference>
<organism evidence="3 4">
    <name type="scientific">Brotaphodocola catenula</name>
    <dbReference type="NCBI Taxonomy" id="2885361"/>
    <lineage>
        <taxon>Bacteria</taxon>
        <taxon>Bacillati</taxon>
        <taxon>Bacillota</taxon>
        <taxon>Clostridia</taxon>
        <taxon>Lachnospirales</taxon>
        <taxon>Lachnospiraceae</taxon>
        <taxon>Brotaphodocola</taxon>
    </lineage>
</organism>
<proteinExistence type="predicted"/>
<name>A0AAE3DIG1_9FIRM</name>
<evidence type="ECO:0000313" key="4">
    <source>
        <dbReference type="Proteomes" id="UP001198962"/>
    </source>
</evidence>
<feature type="compositionally biased region" description="Basic and acidic residues" evidence="1">
    <location>
        <begin position="135"/>
        <end position="174"/>
    </location>
</feature>
<sequence>MSHYRRLISYIYAYEGSVKGKNIGYAKIEIRGGQCRIQANVKHVYVGGGEIGVYLLTPGEELLLGRIFIRNGAGEYRTQVNPDNIDGSGCRIDQCYGLTIHDVENAWQCWTTIWEDAVAQTAELELADVTAENQRKIDEEQKNASRIEENQSEEERMEVKQSEPKPEVDSAQREEENDAGETDSETKNLPDHADQKYTDQSSEGLENPEVSEDQSQQNPVDQTDVDDERLPISSEIERELTAQEKRQDEAAPWGEMNETLTVLSEENLKKESYGKEDLKKEEQSAMQANSTQNTLGQVDTVARLMAGIRTAISGNGTASGLLSSAIRTVQNVAMENNFGNDIPNEMDAEISQSGTPKSESQKPERNVLEEKLKERWKETKKNTLQEGENSKNTQKNDDKNQKNDDKKREKKPAETEPFPELENSDFLRELDRLDRENNGADHLWKQLQHRYVRVLAFDYEKGCEILSIRPQDIGLLPREIWHYGNNSFLLHGYYNYRHLILARMNNPQGPYRYLLGVPGHYFSNEKYLASMFGFPHFVLARKQPDQDGRFGYWYTEIRL</sequence>
<feature type="compositionally biased region" description="Basic and acidic residues" evidence="1">
    <location>
        <begin position="184"/>
        <end position="197"/>
    </location>
</feature>
<feature type="region of interest" description="Disordered" evidence="1">
    <location>
        <begin position="337"/>
        <end position="423"/>
    </location>
</feature>
<evidence type="ECO:0000256" key="1">
    <source>
        <dbReference type="SAM" id="MobiDB-lite"/>
    </source>
</evidence>
<feature type="compositionally biased region" description="Basic and acidic residues" evidence="1">
    <location>
        <begin position="266"/>
        <end position="283"/>
    </location>
</feature>
<dbReference type="AlphaFoldDB" id="A0AAE3DIG1"/>
<dbReference type="Proteomes" id="UP001198962">
    <property type="component" value="Unassembled WGS sequence"/>
</dbReference>
<accession>A0AAE3DIG1</accession>
<evidence type="ECO:0000313" key="3">
    <source>
        <dbReference type="EMBL" id="MCC2164985.1"/>
    </source>
</evidence>
<evidence type="ECO:0000259" key="2">
    <source>
        <dbReference type="Pfam" id="PF19623"/>
    </source>
</evidence>
<dbReference type="Pfam" id="PF19623">
    <property type="entry name" value="DUF6128"/>
    <property type="match status" value="1"/>
</dbReference>
<feature type="compositionally biased region" description="Basic and acidic residues" evidence="1">
    <location>
        <begin position="235"/>
        <end position="249"/>
    </location>
</feature>
<feature type="compositionally biased region" description="Polar residues" evidence="1">
    <location>
        <begin position="284"/>
        <end position="296"/>
    </location>
</feature>
<keyword evidence="4" id="KW-1185">Reference proteome</keyword>
<reference evidence="3" key="1">
    <citation type="submission" date="2021-10" db="EMBL/GenBank/DDBJ databases">
        <title>Anaerobic single-cell dispensing facilitates the cultivation of human gut bacteria.</title>
        <authorList>
            <person name="Afrizal A."/>
        </authorList>
    </citation>
    <scope>NUCLEOTIDE SEQUENCE</scope>
    <source>
        <strain evidence="3">CLA-AA-H274</strain>
    </source>
</reference>
<feature type="region of interest" description="Disordered" evidence="1">
    <location>
        <begin position="135"/>
        <end position="296"/>
    </location>
</feature>
<gene>
    <name evidence="3" type="ORF">LKD32_08845</name>
</gene>
<feature type="compositionally biased region" description="Basic and acidic residues" evidence="1">
    <location>
        <begin position="394"/>
        <end position="414"/>
    </location>
</feature>
<dbReference type="InterPro" id="IPR046131">
    <property type="entry name" value="DUF6128"/>
</dbReference>
<comment type="caution">
    <text evidence="3">The sequence shown here is derived from an EMBL/GenBank/DDBJ whole genome shotgun (WGS) entry which is preliminary data.</text>
</comment>
<protein>
    <submittedName>
        <fullName evidence="3">DUF6128 domain-containing protein</fullName>
    </submittedName>
</protein>